<evidence type="ECO:0000313" key="8">
    <source>
        <dbReference type="EMBL" id="CAE2266168.1"/>
    </source>
</evidence>
<dbReference type="GO" id="GO:0008097">
    <property type="term" value="F:5S rRNA binding"/>
    <property type="evidence" value="ECO:0007669"/>
    <property type="project" value="TreeGrafter"/>
</dbReference>
<evidence type="ECO:0000256" key="6">
    <source>
        <dbReference type="SAM" id="MobiDB-lite"/>
    </source>
</evidence>
<comment type="function">
    <text evidence="5">May play a role in ribosome biogenesis.</text>
</comment>
<comment type="subcellular location">
    <subcellularLocation>
        <location evidence="5">Nucleus</location>
        <location evidence="5">Nucleolus</location>
    </subcellularLocation>
    <subcellularLocation>
        <location evidence="5">Nucleus</location>
        <location evidence="5">Nucleoplasm</location>
    </subcellularLocation>
</comment>
<dbReference type="Pfam" id="PF07767">
    <property type="entry name" value="Nop53"/>
    <property type="match status" value="1"/>
</dbReference>
<keyword evidence="4 5" id="KW-0539">Nucleus</keyword>
<reference evidence="8" key="1">
    <citation type="submission" date="2021-01" db="EMBL/GenBank/DDBJ databases">
        <authorList>
            <person name="Corre E."/>
            <person name="Pelletier E."/>
            <person name="Niang G."/>
            <person name="Scheremetjew M."/>
            <person name="Finn R."/>
            <person name="Kale V."/>
            <person name="Holt S."/>
            <person name="Cochrane G."/>
            <person name="Meng A."/>
            <person name="Brown T."/>
            <person name="Cohen L."/>
        </authorList>
    </citation>
    <scope>NUCLEOTIDE SEQUENCE</scope>
    <source>
        <strain evidence="8">Isolate 1302-5</strain>
    </source>
</reference>
<dbReference type="PANTHER" id="PTHR14211">
    <property type="entry name" value="GLIOMA SUPPRESSOR CANDIDATE REGION GENE 2"/>
    <property type="match status" value="1"/>
</dbReference>
<evidence type="ECO:0000256" key="2">
    <source>
        <dbReference type="ARBA" id="ARBA00018339"/>
    </source>
</evidence>
<dbReference type="GO" id="GO:0006364">
    <property type="term" value="P:rRNA processing"/>
    <property type="evidence" value="ECO:0007669"/>
    <property type="project" value="TreeGrafter"/>
</dbReference>
<dbReference type="PANTHER" id="PTHR14211:SF7">
    <property type="entry name" value="RIBOSOME BIOGENESIS PROTEIN NOP53"/>
    <property type="match status" value="1"/>
</dbReference>
<dbReference type="GO" id="GO:0005654">
    <property type="term" value="C:nucleoplasm"/>
    <property type="evidence" value="ECO:0007669"/>
    <property type="project" value="UniProtKB-SubCell"/>
</dbReference>
<sequence>MGKNRKQGASLRAKRRADAAAKEIVETTASKVATSRIESKPDDELFVLDSAPDAVHHLAVPKKKRKVDDKGNKLPKNRVSEMDDRKAKKLIAAHTEDGVAKLAADGRIALAKKRRTKRQAGLARTNYDLWDDDEGIVADDGRRVKKIVAATSSGVAAPGGVAPVALALVPKTPRDHRVLDASSAGDNVPSKLRKAREAAALRARPSVGVDVALQGQSYRPDPEAHQDAIGEALAVELRRNEVKEYNQTPVGGGGLSEETKAVMVGSDDDSDSDDDRDEGGGNAVQLHKKREKLTTAQRNKQRRLKAEKFLVEKRKTDKRLLNSVNETKKFTRELSRKEVEDAERRERLAALKAERESKPVGKDLHDATTKSFDPLRAPAVPVALTSELKEGGGSLRTVKPKGNLIIDRIESMRARKMAGTKVYDRKLRVGGKKRKNIKGAKEQFVV</sequence>
<evidence type="ECO:0000313" key="7">
    <source>
        <dbReference type="EMBL" id="CAE2266167.1"/>
    </source>
</evidence>
<feature type="region of interest" description="Disordered" evidence="6">
    <location>
        <begin position="177"/>
        <end position="204"/>
    </location>
</feature>
<protein>
    <recommendedName>
        <fullName evidence="2 5">Ribosome biogenesis protein NOP53</fullName>
    </recommendedName>
</protein>
<dbReference type="InterPro" id="IPR011687">
    <property type="entry name" value="Nop53/GLTSCR2"/>
</dbReference>
<feature type="region of interest" description="Disordered" evidence="6">
    <location>
        <begin position="264"/>
        <end position="301"/>
    </location>
</feature>
<proteinExistence type="inferred from homology"/>
<dbReference type="AlphaFoldDB" id="A0A6U6HF66"/>
<gene>
    <name evidence="7" type="ORF">OAUR00152_LOCUS28978</name>
    <name evidence="8" type="ORF">OAUR00152_LOCUS28979</name>
</gene>
<evidence type="ECO:0000256" key="5">
    <source>
        <dbReference type="PIRNR" id="PIRNR017302"/>
    </source>
</evidence>
<comment type="similarity">
    <text evidence="1 5">Belongs to the NOP53 family.</text>
</comment>
<evidence type="ECO:0000256" key="4">
    <source>
        <dbReference type="ARBA" id="ARBA00023242"/>
    </source>
</evidence>
<feature type="compositionally biased region" description="Basic and acidic residues" evidence="6">
    <location>
        <begin position="66"/>
        <end position="85"/>
    </location>
</feature>
<evidence type="ECO:0000256" key="1">
    <source>
        <dbReference type="ARBA" id="ARBA00008838"/>
    </source>
</evidence>
<accession>A0A6U6HF66</accession>
<feature type="region of interest" description="Disordered" evidence="6">
    <location>
        <begin position="1"/>
        <end position="20"/>
    </location>
</feature>
<dbReference type="EMBL" id="HBKQ01042010">
    <property type="protein sequence ID" value="CAE2266167.1"/>
    <property type="molecule type" value="Transcribed_RNA"/>
</dbReference>
<dbReference type="PIRSF" id="PIRSF017302">
    <property type="entry name" value="Gltscr2"/>
    <property type="match status" value="1"/>
</dbReference>
<dbReference type="EMBL" id="HBKQ01042011">
    <property type="protein sequence ID" value="CAE2266168.1"/>
    <property type="molecule type" value="Transcribed_RNA"/>
</dbReference>
<evidence type="ECO:0000256" key="3">
    <source>
        <dbReference type="ARBA" id="ARBA00022517"/>
    </source>
</evidence>
<name>A0A6U6HF66_9STRA</name>
<dbReference type="GO" id="GO:0000027">
    <property type="term" value="P:ribosomal large subunit assembly"/>
    <property type="evidence" value="ECO:0007669"/>
    <property type="project" value="UniProtKB-UniRule"/>
</dbReference>
<feature type="compositionally biased region" description="Acidic residues" evidence="6">
    <location>
        <begin position="266"/>
        <end position="277"/>
    </location>
</feature>
<organism evidence="8">
    <name type="scientific">Odontella aurita</name>
    <dbReference type="NCBI Taxonomy" id="265563"/>
    <lineage>
        <taxon>Eukaryota</taxon>
        <taxon>Sar</taxon>
        <taxon>Stramenopiles</taxon>
        <taxon>Ochrophyta</taxon>
        <taxon>Bacillariophyta</taxon>
        <taxon>Mediophyceae</taxon>
        <taxon>Biddulphiophycidae</taxon>
        <taxon>Eupodiscales</taxon>
        <taxon>Odontellaceae</taxon>
        <taxon>Odontella</taxon>
    </lineage>
</organism>
<dbReference type="GO" id="GO:0005730">
    <property type="term" value="C:nucleolus"/>
    <property type="evidence" value="ECO:0007669"/>
    <property type="project" value="UniProtKB-SubCell"/>
</dbReference>
<keyword evidence="3 5" id="KW-0690">Ribosome biogenesis</keyword>
<feature type="region of interest" description="Disordered" evidence="6">
    <location>
        <begin position="61"/>
        <end position="85"/>
    </location>
</feature>